<comment type="caution">
    <text evidence="1">The sequence shown here is derived from an EMBL/GenBank/DDBJ whole genome shotgun (WGS) entry which is preliminary data.</text>
</comment>
<proteinExistence type="predicted"/>
<evidence type="ECO:0000313" key="1">
    <source>
        <dbReference type="EMBL" id="OLP95135.1"/>
    </source>
</evidence>
<dbReference type="OrthoDB" id="10270318at2759"/>
<dbReference type="EMBL" id="LSRX01000515">
    <property type="protein sequence ID" value="OLP95135.1"/>
    <property type="molecule type" value="Genomic_DNA"/>
</dbReference>
<organism evidence="1 2">
    <name type="scientific">Symbiodinium microadriaticum</name>
    <name type="common">Dinoflagellate</name>
    <name type="synonym">Zooxanthella microadriatica</name>
    <dbReference type="NCBI Taxonomy" id="2951"/>
    <lineage>
        <taxon>Eukaryota</taxon>
        <taxon>Sar</taxon>
        <taxon>Alveolata</taxon>
        <taxon>Dinophyceae</taxon>
        <taxon>Suessiales</taxon>
        <taxon>Symbiodiniaceae</taxon>
        <taxon>Symbiodinium</taxon>
    </lineage>
</organism>
<sequence>MGDCTPSTRAYARALSSMLEYARVMSPCPETPPGDDFLKKVDPDLASLTINMCHMPRQRPRAWSKRASQRYIRIAELLRKTKK</sequence>
<keyword evidence="2" id="KW-1185">Reference proteome</keyword>
<evidence type="ECO:0000313" key="2">
    <source>
        <dbReference type="Proteomes" id="UP000186817"/>
    </source>
</evidence>
<name>A0A1Q9DJ05_SYMMI</name>
<reference evidence="1 2" key="1">
    <citation type="submission" date="2016-02" db="EMBL/GenBank/DDBJ databases">
        <title>Genome analysis of coral dinoflagellate symbionts highlights evolutionary adaptations to a symbiotic lifestyle.</title>
        <authorList>
            <person name="Aranda M."/>
            <person name="Li Y."/>
            <person name="Liew Y.J."/>
            <person name="Baumgarten S."/>
            <person name="Simakov O."/>
            <person name="Wilson M."/>
            <person name="Piel J."/>
            <person name="Ashoor H."/>
            <person name="Bougouffa S."/>
            <person name="Bajic V.B."/>
            <person name="Ryu T."/>
            <person name="Ravasi T."/>
            <person name="Bayer T."/>
            <person name="Micklem G."/>
            <person name="Kim H."/>
            <person name="Bhak J."/>
            <person name="Lajeunesse T.C."/>
            <person name="Voolstra C.R."/>
        </authorList>
    </citation>
    <scope>NUCLEOTIDE SEQUENCE [LARGE SCALE GENOMIC DNA]</scope>
    <source>
        <strain evidence="1 2">CCMP2467</strain>
    </source>
</reference>
<accession>A0A1Q9DJ05</accession>
<dbReference type="Proteomes" id="UP000186817">
    <property type="component" value="Unassembled WGS sequence"/>
</dbReference>
<dbReference type="AlphaFoldDB" id="A0A1Q9DJ05"/>
<protein>
    <submittedName>
        <fullName evidence="1">Uncharacterized protein</fullName>
    </submittedName>
</protein>
<gene>
    <name evidence="1" type="ORF">AK812_SmicGene22769</name>
</gene>